<evidence type="ECO:0000256" key="5">
    <source>
        <dbReference type="ARBA" id="ARBA00049360"/>
    </source>
</evidence>
<dbReference type="Pfam" id="PF25568">
    <property type="entry name" value="AAA_lid_At3g28540"/>
    <property type="match status" value="1"/>
</dbReference>
<dbReference type="PANTHER" id="PTHR23070">
    <property type="entry name" value="BCS1 AAA-TYPE ATPASE"/>
    <property type="match status" value="1"/>
</dbReference>
<comment type="cofactor">
    <cofactor evidence="1">
        <name>Mg(2+)</name>
        <dbReference type="ChEBI" id="CHEBI:18420"/>
    </cofactor>
</comment>
<feature type="domain" description="AAA+ ATPase" evidence="7">
    <location>
        <begin position="217"/>
        <end position="330"/>
    </location>
</feature>
<dbReference type="Proteomes" id="UP001457282">
    <property type="component" value="Unassembled WGS sequence"/>
</dbReference>
<evidence type="ECO:0000259" key="7">
    <source>
        <dbReference type="SMART" id="SM00382"/>
    </source>
</evidence>
<proteinExistence type="inferred from homology"/>
<evidence type="ECO:0000256" key="6">
    <source>
        <dbReference type="RuleBase" id="RU003651"/>
    </source>
</evidence>
<dbReference type="InterPro" id="IPR027417">
    <property type="entry name" value="P-loop_NTPase"/>
</dbReference>
<evidence type="ECO:0000313" key="9">
    <source>
        <dbReference type="Proteomes" id="UP001457282"/>
    </source>
</evidence>
<dbReference type="InterPro" id="IPR058017">
    <property type="entry name" value="At3g28540-like_C"/>
</dbReference>
<dbReference type="InterPro" id="IPR003959">
    <property type="entry name" value="ATPase_AAA_core"/>
</dbReference>
<dbReference type="Pfam" id="PF14363">
    <property type="entry name" value="AAA_assoc"/>
    <property type="match status" value="1"/>
</dbReference>
<dbReference type="GO" id="GO:0006950">
    <property type="term" value="P:response to stress"/>
    <property type="evidence" value="ECO:0007669"/>
    <property type="project" value="UniProtKB-ARBA"/>
</dbReference>
<keyword evidence="6" id="KW-0067">ATP-binding</keyword>
<keyword evidence="9" id="KW-1185">Reference proteome</keyword>
<reference evidence="8 9" key="1">
    <citation type="journal article" date="2023" name="G3 (Bethesda)">
        <title>A chromosome-length genome assembly and annotation of blackberry (Rubus argutus, cv. 'Hillquist').</title>
        <authorList>
            <person name="Bruna T."/>
            <person name="Aryal R."/>
            <person name="Dudchenko O."/>
            <person name="Sargent D.J."/>
            <person name="Mead D."/>
            <person name="Buti M."/>
            <person name="Cavallini A."/>
            <person name="Hytonen T."/>
            <person name="Andres J."/>
            <person name="Pham M."/>
            <person name="Weisz D."/>
            <person name="Mascagni F."/>
            <person name="Usai G."/>
            <person name="Natali L."/>
            <person name="Bassil N."/>
            <person name="Fernandez G.E."/>
            <person name="Lomsadze A."/>
            <person name="Armour M."/>
            <person name="Olukolu B."/>
            <person name="Poorten T."/>
            <person name="Britton C."/>
            <person name="Davik J."/>
            <person name="Ashrafi H."/>
            <person name="Aiden E.L."/>
            <person name="Borodovsky M."/>
            <person name="Worthington M."/>
        </authorList>
    </citation>
    <scope>NUCLEOTIDE SEQUENCE [LARGE SCALE GENOMIC DNA]</scope>
    <source>
        <strain evidence="8">PI 553951</strain>
    </source>
</reference>
<dbReference type="GO" id="GO:0005524">
    <property type="term" value="F:ATP binding"/>
    <property type="evidence" value="ECO:0007669"/>
    <property type="project" value="UniProtKB-KW"/>
</dbReference>
<evidence type="ECO:0000313" key="8">
    <source>
        <dbReference type="EMBL" id="KAK9948557.1"/>
    </source>
</evidence>
<dbReference type="InterPro" id="IPR003960">
    <property type="entry name" value="ATPase_AAA_CS"/>
</dbReference>
<dbReference type="Pfam" id="PF00004">
    <property type="entry name" value="AAA"/>
    <property type="match status" value="2"/>
</dbReference>
<evidence type="ECO:0000256" key="4">
    <source>
        <dbReference type="ARBA" id="ARBA00022842"/>
    </source>
</evidence>
<dbReference type="EMBL" id="JBEDUW010000001">
    <property type="protein sequence ID" value="KAK9948557.1"/>
    <property type="molecule type" value="Genomic_DNA"/>
</dbReference>
<keyword evidence="3" id="KW-0378">Hydrolase</keyword>
<organism evidence="8 9">
    <name type="scientific">Rubus argutus</name>
    <name type="common">Southern blackberry</name>
    <dbReference type="NCBI Taxonomy" id="59490"/>
    <lineage>
        <taxon>Eukaryota</taxon>
        <taxon>Viridiplantae</taxon>
        <taxon>Streptophyta</taxon>
        <taxon>Embryophyta</taxon>
        <taxon>Tracheophyta</taxon>
        <taxon>Spermatophyta</taxon>
        <taxon>Magnoliopsida</taxon>
        <taxon>eudicotyledons</taxon>
        <taxon>Gunneridae</taxon>
        <taxon>Pentapetalae</taxon>
        <taxon>rosids</taxon>
        <taxon>fabids</taxon>
        <taxon>Rosales</taxon>
        <taxon>Rosaceae</taxon>
        <taxon>Rosoideae</taxon>
        <taxon>Rosoideae incertae sedis</taxon>
        <taxon>Rubus</taxon>
    </lineage>
</organism>
<comment type="similarity">
    <text evidence="2">Belongs to the AAA ATPase family. BCS1 subfamily.</text>
</comment>
<keyword evidence="4" id="KW-0460">Magnesium</keyword>
<evidence type="ECO:0000256" key="3">
    <source>
        <dbReference type="ARBA" id="ARBA00022801"/>
    </source>
</evidence>
<sequence>MVEQVLPHRLRSYIYTKLKDYFFPPPSSDDMTLMINRYSGSRMTENEVYDAVEIYLATIIKPSDKLLLVSKTRDQKTIRFANAKTDAITDTFDDIDLRWSCIRPIKRSSAAPNEDDDDEPQQPCFQLRFDGKHKEKVMESYLPHVFARAKDIKQEEKVLKLHSCGGDVGRGRRTVGLEHPATFETMAMDPEQKQKIIDDLNRFVKRRQLYKKVGKAWKRGYLLYGPPGTGKSSLIAAMANHVKFDVYDLELSMWKQKIGTRQSSFMANRFYRSSETKFTLSGLLNVIDGLWSCVGDERIIVFTTNHKDRLDPALLRPGRMDMHIHMSYCTASGFKTLASNYLDIHESNPHRLCGVIEGLIESTEITPAQVAEELMKE</sequence>
<name>A0AAW1YIW2_RUBAR</name>
<dbReference type="Gene3D" id="6.10.280.40">
    <property type="match status" value="1"/>
</dbReference>
<dbReference type="AlphaFoldDB" id="A0AAW1YIW2"/>
<dbReference type="InterPro" id="IPR003593">
    <property type="entry name" value="AAA+_ATPase"/>
</dbReference>
<evidence type="ECO:0000256" key="2">
    <source>
        <dbReference type="ARBA" id="ARBA00007448"/>
    </source>
</evidence>
<dbReference type="InterPro" id="IPR025753">
    <property type="entry name" value="AAA_N_dom"/>
</dbReference>
<accession>A0AAW1YIW2</accession>
<dbReference type="SUPFAM" id="SSF52540">
    <property type="entry name" value="P-loop containing nucleoside triphosphate hydrolases"/>
    <property type="match status" value="1"/>
</dbReference>
<comment type="caution">
    <text evidence="8">The sequence shown here is derived from an EMBL/GenBank/DDBJ whole genome shotgun (WGS) entry which is preliminary data.</text>
</comment>
<dbReference type="PROSITE" id="PS00674">
    <property type="entry name" value="AAA"/>
    <property type="match status" value="1"/>
</dbReference>
<comment type="catalytic activity">
    <reaction evidence="5">
        <text>ATP + H2O = ADP + phosphate + H(+)</text>
        <dbReference type="Rhea" id="RHEA:13065"/>
        <dbReference type="ChEBI" id="CHEBI:15377"/>
        <dbReference type="ChEBI" id="CHEBI:15378"/>
        <dbReference type="ChEBI" id="CHEBI:30616"/>
        <dbReference type="ChEBI" id="CHEBI:43474"/>
        <dbReference type="ChEBI" id="CHEBI:456216"/>
    </reaction>
</comment>
<dbReference type="Gene3D" id="3.40.50.300">
    <property type="entry name" value="P-loop containing nucleotide triphosphate hydrolases"/>
    <property type="match status" value="2"/>
</dbReference>
<dbReference type="SMART" id="SM00382">
    <property type="entry name" value="AAA"/>
    <property type="match status" value="1"/>
</dbReference>
<gene>
    <name evidence="8" type="ORF">M0R45_004126</name>
</gene>
<dbReference type="GO" id="GO:0016887">
    <property type="term" value="F:ATP hydrolysis activity"/>
    <property type="evidence" value="ECO:0007669"/>
    <property type="project" value="InterPro"/>
</dbReference>
<dbReference type="InterPro" id="IPR050747">
    <property type="entry name" value="Mitochondrial_chaperone_BCS1"/>
</dbReference>
<keyword evidence="6" id="KW-0547">Nucleotide-binding</keyword>
<evidence type="ECO:0000256" key="1">
    <source>
        <dbReference type="ARBA" id="ARBA00001946"/>
    </source>
</evidence>
<protein>
    <recommendedName>
        <fullName evidence="7">AAA+ ATPase domain-containing protein</fullName>
    </recommendedName>
</protein>